<dbReference type="InterPro" id="IPR003018">
    <property type="entry name" value="GAF"/>
</dbReference>
<evidence type="ECO:0000313" key="3">
    <source>
        <dbReference type="Proteomes" id="UP000319836"/>
    </source>
</evidence>
<dbReference type="InterPro" id="IPR000160">
    <property type="entry name" value="GGDEF_dom"/>
</dbReference>
<sequence length="292" mass="32027">MLLVQAKQAEGFSLLEGAEIPDSFTRPIQGADLTRVVRPGPPVLSADFGADPALGRSLGCPGLESGPALFVPVRTREQDPGYLAAYRPPGAPPFTAEQGRFASLVGAWLATALENHRLVERVEKLAVTDDLTQVFNYRFLKTALRREMKRAARFHQDLSIIMIDVDNLKTYNDRHGHLRGSFLLREMAGLLAQAVRSWDLVAKYGGDEFTIILPQTGEEGASVVAERLRAAIEEHAFPLTMRGEITVSLGLACFPIDGVTSSHLIAASDRALYRAKREGRNRVERPLREAAA</sequence>
<dbReference type="EMBL" id="VBPA01000287">
    <property type="protein sequence ID" value="TMQ69569.1"/>
    <property type="molecule type" value="Genomic_DNA"/>
</dbReference>
<feature type="domain" description="GGDEF" evidence="1">
    <location>
        <begin position="156"/>
        <end position="288"/>
    </location>
</feature>
<dbReference type="AlphaFoldDB" id="A0A538U1A4"/>
<dbReference type="Gene3D" id="3.30.70.270">
    <property type="match status" value="1"/>
</dbReference>
<dbReference type="PANTHER" id="PTHR45138">
    <property type="entry name" value="REGULATORY COMPONENTS OF SENSORY TRANSDUCTION SYSTEM"/>
    <property type="match status" value="1"/>
</dbReference>
<dbReference type="InterPro" id="IPR029787">
    <property type="entry name" value="Nucleotide_cyclase"/>
</dbReference>
<evidence type="ECO:0000313" key="2">
    <source>
        <dbReference type="EMBL" id="TMQ69569.1"/>
    </source>
</evidence>
<dbReference type="Proteomes" id="UP000319836">
    <property type="component" value="Unassembled WGS sequence"/>
</dbReference>
<dbReference type="PROSITE" id="PS50887">
    <property type="entry name" value="GGDEF"/>
    <property type="match status" value="1"/>
</dbReference>
<dbReference type="Pfam" id="PF00990">
    <property type="entry name" value="GGDEF"/>
    <property type="match status" value="1"/>
</dbReference>
<dbReference type="GO" id="GO:0043709">
    <property type="term" value="P:cell adhesion involved in single-species biofilm formation"/>
    <property type="evidence" value="ECO:0007669"/>
    <property type="project" value="TreeGrafter"/>
</dbReference>
<name>A0A538U1A4_UNCEI</name>
<dbReference type="GO" id="GO:0052621">
    <property type="term" value="F:diguanylate cyclase activity"/>
    <property type="evidence" value="ECO:0007669"/>
    <property type="project" value="TreeGrafter"/>
</dbReference>
<dbReference type="SMART" id="SM00267">
    <property type="entry name" value="GGDEF"/>
    <property type="match status" value="1"/>
</dbReference>
<dbReference type="SUPFAM" id="SSF55073">
    <property type="entry name" value="Nucleotide cyclase"/>
    <property type="match status" value="1"/>
</dbReference>
<dbReference type="PANTHER" id="PTHR45138:SF9">
    <property type="entry name" value="DIGUANYLATE CYCLASE DGCM-RELATED"/>
    <property type="match status" value="1"/>
</dbReference>
<dbReference type="Gene3D" id="3.30.450.40">
    <property type="match status" value="1"/>
</dbReference>
<dbReference type="Pfam" id="PF13492">
    <property type="entry name" value="GAF_3"/>
    <property type="match status" value="1"/>
</dbReference>
<gene>
    <name evidence="2" type="ORF">E6K80_11295</name>
</gene>
<reference evidence="2 3" key="1">
    <citation type="journal article" date="2019" name="Nat. Microbiol.">
        <title>Mediterranean grassland soil C-N compound turnover is dependent on rainfall and depth, and is mediated by genomically divergent microorganisms.</title>
        <authorList>
            <person name="Diamond S."/>
            <person name="Andeer P.F."/>
            <person name="Li Z."/>
            <person name="Crits-Christoph A."/>
            <person name="Burstein D."/>
            <person name="Anantharaman K."/>
            <person name="Lane K.R."/>
            <person name="Thomas B.C."/>
            <person name="Pan C."/>
            <person name="Northen T.R."/>
            <person name="Banfield J.F."/>
        </authorList>
    </citation>
    <scope>NUCLEOTIDE SEQUENCE [LARGE SCALE GENOMIC DNA]</scope>
    <source>
        <strain evidence="2">WS_10</strain>
    </source>
</reference>
<protein>
    <submittedName>
        <fullName evidence="2">Sensor domain-containing diguanylate cyclase</fullName>
    </submittedName>
</protein>
<dbReference type="InterPro" id="IPR029016">
    <property type="entry name" value="GAF-like_dom_sf"/>
</dbReference>
<accession>A0A538U1A4</accession>
<dbReference type="CDD" id="cd01949">
    <property type="entry name" value="GGDEF"/>
    <property type="match status" value="1"/>
</dbReference>
<dbReference type="GO" id="GO:1902201">
    <property type="term" value="P:negative regulation of bacterial-type flagellum-dependent cell motility"/>
    <property type="evidence" value="ECO:0007669"/>
    <property type="project" value="TreeGrafter"/>
</dbReference>
<evidence type="ECO:0000259" key="1">
    <source>
        <dbReference type="PROSITE" id="PS50887"/>
    </source>
</evidence>
<dbReference type="FunFam" id="3.30.70.270:FF:000001">
    <property type="entry name" value="Diguanylate cyclase domain protein"/>
    <property type="match status" value="1"/>
</dbReference>
<dbReference type="SUPFAM" id="SSF55781">
    <property type="entry name" value="GAF domain-like"/>
    <property type="match status" value="1"/>
</dbReference>
<dbReference type="InterPro" id="IPR050469">
    <property type="entry name" value="Diguanylate_Cyclase"/>
</dbReference>
<proteinExistence type="predicted"/>
<dbReference type="GO" id="GO:0005886">
    <property type="term" value="C:plasma membrane"/>
    <property type="evidence" value="ECO:0007669"/>
    <property type="project" value="TreeGrafter"/>
</dbReference>
<comment type="caution">
    <text evidence="2">The sequence shown here is derived from an EMBL/GenBank/DDBJ whole genome shotgun (WGS) entry which is preliminary data.</text>
</comment>
<dbReference type="NCBIfam" id="TIGR00254">
    <property type="entry name" value="GGDEF"/>
    <property type="match status" value="1"/>
</dbReference>
<dbReference type="InterPro" id="IPR043128">
    <property type="entry name" value="Rev_trsase/Diguanyl_cyclase"/>
</dbReference>
<organism evidence="2 3">
    <name type="scientific">Eiseniibacteriota bacterium</name>
    <dbReference type="NCBI Taxonomy" id="2212470"/>
    <lineage>
        <taxon>Bacteria</taxon>
        <taxon>Candidatus Eiseniibacteriota</taxon>
    </lineage>
</organism>